<evidence type="ECO:0000313" key="15">
    <source>
        <dbReference type="Proteomes" id="UP000017148"/>
    </source>
</evidence>
<dbReference type="Proteomes" id="UP000017148">
    <property type="component" value="Unassembled WGS sequence"/>
</dbReference>
<comment type="similarity">
    <text evidence="9">Belongs to the peroxiredoxin family. BCP/PrxQ subfamily.</text>
</comment>
<evidence type="ECO:0000256" key="12">
    <source>
        <dbReference type="SAM" id="SignalP"/>
    </source>
</evidence>
<comment type="caution">
    <text evidence="14">The sequence shown here is derived from an EMBL/GenBank/DDBJ whole genome shotgun (WGS) entry which is preliminary data.</text>
</comment>
<evidence type="ECO:0000256" key="9">
    <source>
        <dbReference type="ARBA" id="ARBA00038489"/>
    </source>
</evidence>
<dbReference type="Pfam" id="PF00578">
    <property type="entry name" value="AhpC-TSA"/>
    <property type="match status" value="1"/>
</dbReference>
<proteinExistence type="inferred from homology"/>
<feature type="chain" id="PRO_5004679120" description="thioredoxin-dependent peroxiredoxin" evidence="12">
    <location>
        <begin position="22"/>
        <end position="167"/>
    </location>
</feature>
<organism evidence="14 15">
    <name type="scientific">Chitinivibrio alkaliphilus ACht1</name>
    <dbReference type="NCBI Taxonomy" id="1313304"/>
    <lineage>
        <taxon>Bacteria</taxon>
        <taxon>Pseudomonadati</taxon>
        <taxon>Fibrobacterota</taxon>
        <taxon>Chitinivibrionia</taxon>
        <taxon>Chitinivibrionales</taxon>
        <taxon>Chitinivibrionaceae</taxon>
        <taxon>Chitinivibrio</taxon>
    </lineage>
</organism>
<keyword evidence="15" id="KW-1185">Reference proteome</keyword>
<dbReference type="SUPFAM" id="SSF52833">
    <property type="entry name" value="Thioredoxin-like"/>
    <property type="match status" value="1"/>
</dbReference>
<dbReference type="STRING" id="1313304.CALK_1223"/>
<reference evidence="14 15" key="1">
    <citation type="journal article" date="2013" name="Environ. Microbiol.">
        <title>Genome analysis of Chitinivibrio alkaliphilus gen. nov., sp. nov., a novel extremely haloalkaliphilic anaerobic chitinolytic bacterium from the candidate phylum Termite Group 3.</title>
        <authorList>
            <person name="Sorokin D.Y."/>
            <person name="Gumerov V.M."/>
            <person name="Rakitin A.L."/>
            <person name="Beletsky A.V."/>
            <person name="Damste J.S."/>
            <person name="Muyzer G."/>
            <person name="Mardanov A.V."/>
            <person name="Ravin N.V."/>
        </authorList>
    </citation>
    <scope>NUCLEOTIDE SEQUENCE [LARGE SCALE GENOMIC DNA]</scope>
    <source>
        <strain evidence="14 15">ACht1</strain>
    </source>
</reference>
<sequence length="167" mass="18406">MYGTINRPFFLTIGVVFIACAASQDLISPGASAPSFSLESDTGDTLSLEELHADGYLVIVFYPGNNTPVCTRQLCELRDSYEELLSHNAQVVGVNNDSREAHAEFRRENNYPFPLLRDTDNRVAHAYGTARRRGVRRSVVVIDGEGTVVYAWPGRPSVEEILGKITG</sequence>
<evidence type="ECO:0000256" key="11">
    <source>
        <dbReference type="ARBA" id="ARBA00049091"/>
    </source>
</evidence>
<protein>
    <recommendedName>
        <fullName evidence="2">thioredoxin-dependent peroxiredoxin</fullName>
        <ecNumber evidence="2">1.11.1.24</ecNumber>
    </recommendedName>
    <alternativeName>
        <fullName evidence="8">Thioredoxin peroxidase</fullName>
    </alternativeName>
    <alternativeName>
        <fullName evidence="10">Thioredoxin-dependent peroxiredoxin Bcp</fullName>
    </alternativeName>
</protein>
<accession>U7DBH8</accession>
<dbReference type="Gene3D" id="3.40.30.10">
    <property type="entry name" value="Glutaredoxin"/>
    <property type="match status" value="1"/>
</dbReference>
<dbReference type="GO" id="GO:0034599">
    <property type="term" value="P:cellular response to oxidative stress"/>
    <property type="evidence" value="ECO:0007669"/>
    <property type="project" value="TreeGrafter"/>
</dbReference>
<evidence type="ECO:0000256" key="8">
    <source>
        <dbReference type="ARBA" id="ARBA00032824"/>
    </source>
</evidence>
<dbReference type="PROSITE" id="PS51257">
    <property type="entry name" value="PROKAR_LIPOPROTEIN"/>
    <property type="match status" value="1"/>
</dbReference>
<dbReference type="EC" id="1.11.1.24" evidence="2"/>
<dbReference type="GO" id="GO:0045454">
    <property type="term" value="P:cell redox homeostasis"/>
    <property type="evidence" value="ECO:0007669"/>
    <property type="project" value="TreeGrafter"/>
</dbReference>
<keyword evidence="4" id="KW-0049">Antioxidant</keyword>
<keyword evidence="5" id="KW-0560">Oxidoreductase</keyword>
<evidence type="ECO:0000256" key="5">
    <source>
        <dbReference type="ARBA" id="ARBA00023002"/>
    </source>
</evidence>
<dbReference type="PANTHER" id="PTHR42801">
    <property type="entry name" value="THIOREDOXIN-DEPENDENT PEROXIDE REDUCTASE"/>
    <property type="match status" value="1"/>
</dbReference>
<dbReference type="eggNOG" id="COG1225">
    <property type="taxonomic scope" value="Bacteria"/>
</dbReference>
<evidence type="ECO:0000256" key="6">
    <source>
        <dbReference type="ARBA" id="ARBA00023157"/>
    </source>
</evidence>
<dbReference type="InterPro" id="IPR013766">
    <property type="entry name" value="Thioredoxin_domain"/>
</dbReference>
<evidence type="ECO:0000256" key="7">
    <source>
        <dbReference type="ARBA" id="ARBA00023284"/>
    </source>
</evidence>
<dbReference type="PANTHER" id="PTHR42801:SF4">
    <property type="entry name" value="AHPC_TSA FAMILY PROTEIN"/>
    <property type="match status" value="1"/>
</dbReference>
<dbReference type="InterPro" id="IPR050924">
    <property type="entry name" value="Peroxiredoxin_BCP/PrxQ"/>
</dbReference>
<evidence type="ECO:0000256" key="4">
    <source>
        <dbReference type="ARBA" id="ARBA00022862"/>
    </source>
</evidence>
<name>U7DBH8_9BACT</name>
<evidence type="ECO:0000259" key="13">
    <source>
        <dbReference type="PROSITE" id="PS51352"/>
    </source>
</evidence>
<comment type="function">
    <text evidence="1">Thiol-specific peroxidase that catalyzes the reduction of hydrogen peroxide and organic hydroperoxides to water and alcohols, respectively. Plays a role in cell protection against oxidative stress by detoxifying peroxides and as sensor of hydrogen peroxide-mediated signaling events.</text>
</comment>
<feature type="signal peptide" evidence="12">
    <location>
        <begin position="1"/>
        <end position="21"/>
    </location>
</feature>
<gene>
    <name evidence="14" type="ORF">CALK_1223</name>
</gene>
<dbReference type="AlphaFoldDB" id="U7DBH8"/>
<keyword evidence="3" id="KW-0575">Peroxidase</keyword>
<dbReference type="PROSITE" id="PS51352">
    <property type="entry name" value="THIOREDOXIN_2"/>
    <property type="match status" value="1"/>
</dbReference>
<keyword evidence="12" id="KW-0732">Signal</keyword>
<dbReference type="GO" id="GO:0008379">
    <property type="term" value="F:thioredoxin peroxidase activity"/>
    <property type="evidence" value="ECO:0007669"/>
    <property type="project" value="TreeGrafter"/>
</dbReference>
<evidence type="ECO:0000256" key="1">
    <source>
        <dbReference type="ARBA" id="ARBA00003330"/>
    </source>
</evidence>
<evidence type="ECO:0000256" key="2">
    <source>
        <dbReference type="ARBA" id="ARBA00013017"/>
    </source>
</evidence>
<evidence type="ECO:0000313" key="14">
    <source>
        <dbReference type="EMBL" id="ERP31780.1"/>
    </source>
</evidence>
<dbReference type="InterPro" id="IPR000866">
    <property type="entry name" value="AhpC/TSA"/>
</dbReference>
<comment type="catalytic activity">
    <reaction evidence="11">
        <text>a hydroperoxide + [thioredoxin]-dithiol = an alcohol + [thioredoxin]-disulfide + H2O</text>
        <dbReference type="Rhea" id="RHEA:62620"/>
        <dbReference type="Rhea" id="RHEA-COMP:10698"/>
        <dbReference type="Rhea" id="RHEA-COMP:10700"/>
        <dbReference type="ChEBI" id="CHEBI:15377"/>
        <dbReference type="ChEBI" id="CHEBI:29950"/>
        <dbReference type="ChEBI" id="CHEBI:30879"/>
        <dbReference type="ChEBI" id="CHEBI:35924"/>
        <dbReference type="ChEBI" id="CHEBI:50058"/>
        <dbReference type="EC" id="1.11.1.24"/>
    </reaction>
</comment>
<feature type="domain" description="Thioredoxin" evidence="13">
    <location>
        <begin position="27"/>
        <end position="167"/>
    </location>
</feature>
<keyword evidence="7" id="KW-0676">Redox-active center</keyword>
<keyword evidence="6" id="KW-1015">Disulfide bond</keyword>
<evidence type="ECO:0000256" key="3">
    <source>
        <dbReference type="ARBA" id="ARBA00022559"/>
    </source>
</evidence>
<dbReference type="InterPro" id="IPR036249">
    <property type="entry name" value="Thioredoxin-like_sf"/>
</dbReference>
<dbReference type="GO" id="GO:0005737">
    <property type="term" value="C:cytoplasm"/>
    <property type="evidence" value="ECO:0007669"/>
    <property type="project" value="TreeGrafter"/>
</dbReference>
<evidence type="ECO:0000256" key="10">
    <source>
        <dbReference type="ARBA" id="ARBA00042639"/>
    </source>
</evidence>
<dbReference type="EMBL" id="ASJR01000009">
    <property type="protein sequence ID" value="ERP31780.1"/>
    <property type="molecule type" value="Genomic_DNA"/>
</dbReference>
<dbReference type="CDD" id="cd03017">
    <property type="entry name" value="PRX_BCP"/>
    <property type="match status" value="1"/>
</dbReference>